<dbReference type="HOGENOM" id="CLU_137228_3_0_4"/>
<feature type="domain" description="Carboxymuconolactone decarboxylase-like" evidence="1">
    <location>
        <begin position="23"/>
        <end position="104"/>
    </location>
</feature>
<dbReference type="InterPro" id="IPR003779">
    <property type="entry name" value="CMD-like"/>
</dbReference>
<dbReference type="SUPFAM" id="SSF69118">
    <property type="entry name" value="AhpD-like"/>
    <property type="match status" value="1"/>
</dbReference>
<dbReference type="InterPro" id="IPR029032">
    <property type="entry name" value="AhpD-like"/>
</dbReference>
<dbReference type="PANTHER" id="PTHR33930:SF2">
    <property type="entry name" value="BLR3452 PROTEIN"/>
    <property type="match status" value="1"/>
</dbReference>
<dbReference type="Proteomes" id="UP000002287">
    <property type="component" value="Chromosome 3"/>
</dbReference>
<dbReference type="eggNOG" id="COG0599">
    <property type="taxonomic scope" value="Bacteria"/>
</dbReference>
<keyword evidence="2" id="KW-0575">Peroxidase</keyword>
<accession>A4JS46</accession>
<dbReference type="KEGG" id="bvi:Bcep1808_6188"/>
<dbReference type="Pfam" id="PF02627">
    <property type="entry name" value="CMD"/>
    <property type="match status" value="1"/>
</dbReference>
<proteinExistence type="predicted"/>
<dbReference type="PANTHER" id="PTHR33930">
    <property type="entry name" value="ALKYL HYDROPEROXIDE REDUCTASE AHPD"/>
    <property type="match status" value="1"/>
</dbReference>
<gene>
    <name evidence="2" type="ordered locus">Bcep1808_6188</name>
</gene>
<dbReference type="GO" id="GO:0051920">
    <property type="term" value="F:peroxiredoxin activity"/>
    <property type="evidence" value="ECO:0007669"/>
    <property type="project" value="InterPro"/>
</dbReference>
<evidence type="ECO:0000313" key="3">
    <source>
        <dbReference type="Proteomes" id="UP000002287"/>
    </source>
</evidence>
<protein>
    <submittedName>
        <fullName evidence="2">Alkylhydroperoxidase like protein, AhpD family</fullName>
    </submittedName>
</protein>
<name>A4JS46_BURVG</name>
<dbReference type="InterPro" id="IPR004675">
    <property type="entry name" value="AhpD_core"/>
</dbReference>
<dbReference type="NCBIfam" id="TIGR00778">
    <property type="entry name" value="ahpD_dom"/>
    <property type="match status" value="1"/>
</dbReference>
<reference evidence="3" key="1">
    <citation type="submission" date="2007-03" db="EMBL/GenBank/DDBJ databases">
        <title>Complete sequence of chromosome 3 of Burkholderia vietnamiensis G4.</title>
        <authorList>
            <consortium name="US DOE Joint Genome Institute"/>
            <person name="Copeland A."/>
            <person name="Lucas S."/>
            <person name="Lapidus A."/>
            <person name="Barry K."/>
            <person name="Detter J.C."/>
            <person name="Glavina del Rio T."/>
            <person name="Hammon N."/>
            <person name="Israni S."/>
            <person name="Dalin E."/>
            <person name="Tice H."/>
            <person name="Pitluck S."/>
            <person name="Chain P."/>
            <person name="Malfatti S."/>
            <person name="Shin M."/>
            <person name="Vergez L."/>
            <person name="Schmutz J."/>
            <person name="Larimer F."/>
            <person name="Land M."/>
            <person name="Hauser L."/>
            <person name="Kyrpides N."/>
            <person name="Tiedje J."/>
            <person name="Richardson P."/>
        </authorList>
    </citation>
    <scope>NUCLEOTIDE SEQUENCE [LARGE SCALE GENOMIC DNA]</scope>
    <source>
        <strain evidence="3">G4 / LMG 22486</strain>
    </source>
</reference>
<keyword evidence="2" id="KW-0560">Oxidoreductase</keyword>
<dbReference type="Gene3D" id="1.20.1290.10">
    <property type="entry name" value="AhpD-like"/>
    <property type="match status" value="1"/>
</dbReference>
<dbReference type="AlphaFoldDB" id="A4JS46"/>
<organism evidence="2 3">
    <name type="scientific">Burkholderia vietnamiensis (strain G4 / LMG 22486)</name>
    <name type="common">Burkholderia cepacia (strain R1808)</name>
    <dbReference type="NCBI Taxonomy" id="269482"/>
    <lineage>
        <taxon>Bacteria</taxon>
        <taxon>Pseudomonadati</taxon>
        <taxon>Pseudomonadota</taxon>
        <taxon>Betaproteobacteria</taxon>
        <taxon>Burkholderiales</taxon>
        <taxon>Burkholderiaceae</taxon>
        <taxon>Burkholderia</taxon>
        <taxon>Burkholderia cepacia complex</taxon>
    </lineage>
</organism>
<evidence type="ECO:0000313" key="2">
    <source>
        <dbReference type="EMBL" id="ABO59099.1"/>
    </source>
</evidence>
<evidence type="ECO:0000259" key="1">
    <source>
        <dbReference type="Pfam" id="PF02627"/>
    </source>
</evidence>
<sequence length="122" mass="13381">MMDDSMYPQWTAEIATRRRELAPEALAAFRAFNSSVFGDGALPAKTKQLIAVAVAHVTQCPYCIRGHTKEALKAGASENEIMEAIWVAAEMRAGAAYAHSALALDVMKQEGQSREARHDEHH</sequence>
<dbReference type="EMBL" id="CP000616">
    <property type="protein sequence ID" value="ABO59099.1"/>
    <property type="molecule type" value="Genomic_DNA"/>
</dbReference>